<accession>A0ACB6QHU1</accession>
<gene>
    <name evidence="1" type="ORF">BDR25DRAFT_359865</name>
</gene>
<evidence type="ECO:0000313" key="2">
    <source>
        <dbReference type="Proteomes" id="UP000799755"/>
    </source>
</evidence>
<organism evidence="1 2">
    <name type="scientific">Lindgomyces ingoldianus</name>
    <dbReference type="NCBI Taxonomy" id="673940"/>
    <lineage>
        <taxon>Eukaryota</taxon>
        <taxon>Fungi</taxon>
        <taxon>Dikarya</taxon>
        <taxon>Ascomycota</taxon>
        <taxon>Pezizomycotina</taxon>
        <taxon>Dothideomycetes</taxon>
        <taxon>Pleosporomycetidae</taxon>
        <taxon>Pleosporales</taxon>
        <taxon>Lindgomycetaceae</taxon>
        <taxon>Lindgomyces</taxon>
    </lineage>
</organism>
<proteinExistence type="predicted"/>
<reference evidence="1" key="1">
    <citation type="journal article" date="2020" name="Stud. Mycol.">
        <title>101 Dothideomycetes genomes: a test case for predicting lifestyles and emergence of pathogens.</title>
        <authorList>
            <person name="Haridas S."/>
            <person name="Albert R."/>
            <person name="Binder M."/>
            <person name="Bloem J."/>
            <person name="Labutti K."/>
            <person name="Salamov A."/>
            <person name="Andreopoulos B."/>
            <person name="Baker S."/>
            <person name="Barry K."/>
            <person name="Bills G."/>
            <person name="Bluhm B."/>
            <person name="Cannon C."/>
            <person name="Castanera R."/>
            <person name="Culley D."/>
            <person name="Daum C."/>
            <person name="Ezra D."/>
            <person name="Gonzalez J."/>
            <person name="Henrissat B."/>
            <person name="Kuo A."/>
            <person name="Liang C."/>
            <person name="Lipzen A."/>
            <person name="Lutzoni F."/>
            <person name="Magnuson J."/>
            <person name="Mondo S."/>
            <person name="Nolan M."/>
            <person name="Ohm R."/>
            <person name="Pangilinan J."/>
            <person name="Park H.-J."/>
            <person name="Ramirez L."/>
            <person name="Alfaro M."/>
            <person name="Sun H."/>
            <person name="Tritt A."/>
            <person name="Yoshinaga Y."/>
            <person name="Zwiers L.-H."/>
            <person name="Turgeon B."/>
            <person name="Goodwin S."/>
            <person name="Spatafora J."/>
            <person name="Crous P."/>
            <person name="Grigoriev I."/>
        </authorList>
    </citation>
    <scope>NUCLEOTIDE SEQUENCE</scope>
    <source>
        <strain evidence="1">ATCC 200398</strain>
    </source>
</reference>
<keyword evidence="2" id="KW-1185">Reference proteome</keyword>
<evidence type="ECO:0000313" key="1">
    <source>
        <dbReference type="EMBL" id="KAF2466075.1"/>
    </source>
</evidence>
<name>A0ACB6QHU1_9PLEO</name>
<sequence>MEAEGEADDDVFITPGSSLEGTKAEAGSSVLKVKGCFGGPNLRYKHVPNKRRHDGFQGRIMTGGLALKDLVIDYQHQLLCHLLFVPWYSLSVGALVCHSTISALNISASFDTLSMRFGVFISSFMRGAIFAPDSNTLFLPSTIGLQTPPQAISTETYIFLASLIRANKKRESKRIKTGYSSSAMAGYWGRSASSGDPGKGKTMMMMGLIHKLYSKDESSYAASKILAKMKLASQEILSDILTNFTLPTTYLLVNALDEFKWLVTSRNLLSIKQFLHPSSISDKISLKLNAGHILKADKAEDTLLWVSLVCKCKDGALHHSANTTKKVRIINQHKELERVPLYRTKEVLRELPPGLDPLYNSSLQISLPTLRELAILQGEADICTLRRDMCNLRKPGAHILEVESQTKSSILPQITYAHWLQRGLLAAERLTHVDFRRSECSTRGLLATRSSTRVNFIRQDSLTVGFEHGPAAADAQGPYGVPSASNNQTIQLWDTNTGQPLQTLEGYTEASSAFQVASTKGQSIRAEYIIDKKSDSEFLAPAQQQTLTARGLASYIPLEDDNANVLDRWEGYECLKLKYPSHFAARAPLHPLLTPSLHTLACGKPLVYWMLDGRGASCLQGDESPGEGVGACRRVISLAFGLVGDG</sequence>
<dbReference type="Proteomes" id="UP000799755">
    <property type="component" value="Unassembled WGS sequence"/>
</dbReference>
<dbReference type="EMBL" id="MU003526">
    <property type="protein sequence ID" value="KAF2466075.1"/>
    <property type="molecule type" value="Genomic_DNA"/>
</dbReference>
<protein>
    <submittedName>
        <fullName evidence="1">Uncharacterized protein</fullName>
    </submittedName>
</protein>
<comment type="caution">
    <text evidence="1">The sequence shown here is derived from an EMBL/GenBank/DDBJ whole genome shotgun (WGS) entry which is preliminary data.</text>
</comment>